<feature type="compositionally biased region" description="Low complexity" evidence="4">
    <location>
        <begin position="166"/>
        <end position="177"/>
    </location>
</feature>
<evidence type="ECO:0000259" key="5">
    <source>
        <dbReference type="PROSITE" id="PS51192"/>
    </source>
</evidence>
<dbReference type="InterPro" id="IPR014001">
    <property type="entry name" value="Helicase_ATP-bd"/>
</dbReference>
<dbReference type="GO" id="GO:0016887">
    <property type="term" value="F:ATP hydrolysis activity"/>
    <property type="evidence" value="ECO:0007669"/>
    <property type="project" value="InterPro"/>
</dbReference>
<accession>A0AAW1PKJ2</accession>
<gene>
    <name evidence="7" type="ORF">WJX73_008453</name>
</gene>
<dbReference type="EMBL" id="JALJOQ010000021">
    <property type="protein sequence ID" value="KAK9809357.1"/>
    <property type="molecule type" value="Genomic_DNA"/>
</dbReference>
<protein>
    <submittedName>
        <fullName evidence="7">Uncharacterized protein</fullName>
    </submittedName>
</protein>
<dbReference type="GO" id="GO:0004386">
    <property type="term" value="F:helicase activity"/>
    <property type="evidence" value="ECO:0007669"/>
    <property type="project" value="UniProtKB-KW"/>
</dbReference>
<dbReference type="GO" id="GO:0003677">
    <property type="term" value="F:DNA binding"/>
    <property type="evidence" value="ECO:0007669"/>
    <property type="project" value="UniProtKB-KW"/>
</dbReference>
<dbReference type="Gene3D" id="1.25.10.10">
    <property type="entry name" value="Leucine-rich Repeat Variant"/>
    <property type="match status" value="2"/>
</dbReference>
<dbReference type="InterPro" id="IPR001650">
    <property type="entry name" value="Helicase_C-like"/>
</dbReference>
<dbReference type="SMART" id="SM00490">
    <property type="entry name" value="HELICc"/>
    <property type="match status" value="1"/>
</dbReference>
<evidence type="ECO:0000256" key="2">
    <source>
        <dbReference type="ARBA" id="ARBA00022806"/>
    </source>
</evidence>
<dbReference type="GO" id="GO:0017025">
    <property type="term" value="F:TBP-class protein binding"/>
    <property type="evidence" value="ECO:0007669"/>
    <property type="project" value="InterPro"/>
</dbReference>
<dbReference type="InterPro" id="IPR044972">
    <property type="entry name" value="Mot1"/>
</dbReference>
<proteinExistence type="predicted"/>
<dbReference type="Pfam" id="PF12054">
    <property type="entry name" value="DUF3535"/>
    <property type="match status" value="1"/>
</dbReference>
<feature type="region of interest" description="Disordered" evidence="4">
    <location>
        <begin position="125"/>
        <end position="205"/>
    </location>
</feature>
<keyword evidence="8" id="KW-1185">Reference proteome</keyword>
<name>A0AAW1PKJ2_9CHLO</name>
<dbReference type="PANTHER" id="PTHR36498:SF1">
    <property type="entry name" value="TATA-BINDING PROTEIN-ASSOCIATED FACTOR 172"/>
    <property type="match status" value="1"/>
</dbReference>
<dbReference type="InterPro" id="IPR000330">
    <property type="entry name" value="SNF2_N"/>
</dbReference>
<dbReference type="Gene3D" id="3.40.50.10810">
    <property type="entry name" value="Tandem AAA-ATPase domain"/>
    <property type="match status" value="1"/>
</dbReference>
<dbReference type="Pfam" id="PF00271">
    <property type="entry name" value="Helicase_C"/>
    <property type="match status" value="1"/>
</dbReference>
<reference evidence="7 8" key="1">
    <citation type="journal article" date="2024" name="Nat. Commun.">
        <title>Phylogenomics reveals the evolutionary origins of lichenization in chlorophyte algae.</title>
        <authorList>
            <person name="Puginier C."/>
            <person name="Libourel C."/>
            <person name="Otte J."/>
            <person name="Skaloud P."/>
            <person name="Haon M."/>
            <person name="Grisel S."/>
            <person name="Petersen M."/>
            <person name="Berrin J.G."/>
            <person name="Delaux P.M."/>
            <person name="Dal Grande F."/>
            <person name="Keller J."/>
        </authorList>
    </citation>
    <scope>NUCLEOTIDE SEQUENCE [LARGE SCALE GENOMIC DNA]</scope>
    <source>
        <strain evidence="7 8">SAG 2036</strain>
    </source>
</reference>
<dbReference type="GO" id="GO:0005524">
    <property type="term" value="F:ATP binding"/>
    <property type="evidence" value="ECO:0007669"/>
    <property type="project" value="InterPro"/>
</dbReference>
<keyword evidence="2" id="KW-0547">Nucleotide-binding</keyword>
<dbReference type="InterPro" id="IPR049730">
    <property type="entry name" value="SNF2/RAD54-like_C"/>
</dbReference>
<sequence length="1564" mass="164204">MTEKSGSRLERLLGLLAGGSSLSIRQAAAKQIAAIARAHPQQIVPLIRQVHTSLRSREWEARVLAQGEPLLAANSQAYENPALQAMTPQERVAYQRQQLKKRLGLDSHMSKVVDTSSLVTDADLEEPLQRDTAANNHKGAGQILSEMTGLSARERNKLKRKLKQQASGVAGEAPAAAKRQKPTSAPSSQQGQSAESKAAEAAEDEAQWEAIQAGAWAFGSVCRQCCSDLVDAAWEVRHGAAVGLREVLRSQAFAAGVHADASPDPSGWMVPGGQGCIALQPASPAAAASSAAANAAWLEDCIVHLLCVLTLDRFGDYGSDQAVAPVRETVGQALGLAARALPAPQMQATAAILCQLAGASEWDVRQGGLLGLKFLLAATQADQAAALLLAALPAALHALQGKDDEVRAVAAEALLPVAGLLVQGEAGSQEHLLSVLWGVLADVDELSACTGSVMQLLSQLHCLGATLHKSTANLVLEADSCILQASHNLWALLLHNGAGHLHSLAPDIIAGWVELASTPVGQALRASLLLHLPAAVKGSRASAKFIVGAQADGSICEGELAMRMRLPCSQALGALACSLQGAQPNHLEPGQHKHVQSLANAILVQYTQSGWDAKVLLQGVSTQEFIATLTPASALALASAVCQVGDTSPLHGSAQQLSSVVTTLLAQQSWLQRTTSAALATAVAQAGQVPAKLNIVLQPLMGALRREADPILRSAVAAALANLVVACCARQPCPNDRLIKNLSTMVCSQAALSPGGTTVEEADAAAIAKQGAAAALQALVTQLGDAVPDKVPLLWTLAAQPLSLNGDSFLHGQPPSSTAAQSYAEALQVLAALAPALMGQLVGRALQLVPGVAACHADSSPGIRSLAVQCAVALAPLSNDNMIPTLLRHLLPLLGGQASQAGREGSVACMAALLEALDVKLAPFLFLVVVPLMGRMSDPSPTVRSAAAQAFATAVVLLPLAQGLPEPSALDKEQHASWHTDKLYLQQLLDNSQAELYELPVTIRAELRPYQREGINWLAFLRRCGLHGILADDMGLGKTLQATAIVAASHAEQDAANARPSLVAAEGASVVVMSYETLRSDVNWVAGLQWNYCVLDEGHLVRNPKSKIAQACRRVTAQHRLVLSGTPIQNSVAELWALFDFLMPGFLGNEAAFNATYGKALAEARTSKAGTAQAQAGLLAMDRLHRQVTPFILRRTKEAVLKDLPPKIIQDVLCQPSPLQQALLDAFAHSPSGQQLSGVKQAPGAEGAAPHVFQALQYLRRLCSHPLLALDQGNPVHTAAVLRITGADSWQAAQERLHALHHAPKLAALRDLLQQCGIVGGEGEAPAQAVEEAEPPNRVLVFAQLRSLLDLVEADLLKPLGVPFLRLDGGVEASQRFGIVQQFNADPTIPVMLLTTHVGGLGLNLTAANTVVFLEHDWNPMKDLQAMDRAHRLGQKRTVGVYRVLTRGTVEERIMGLQAFKLDVAATVVSQDNASMTAMDTGRLLDLLSSTAPPGPAAHPQARVEGQVVAEAAAAAAGGGAQDGSLKAVLAGLEELWDEHQYAEEFGLEGFMDKLSAKPHAGTA</sequence>
<dbReference type="Gene3D" id="3.40.50.300">
    <property type="entry name" value="P-loop containing nucleotide triphosphate hydrolases"/>
    <property type="match status" value="2"/>
</dbReference>
<dbReference type="InterPro" id="IPR022707">
    <property type="entry name" value="Mot1_central_dom"/>
</dbReference>
<dbReference type="InterPro" id="IPR011989">
    <property type="entry name" value="ARM-like"/>
</dbReference>
<dbReference type="PROSITE" id="PS51192">
    <property type="entry name" value="HELICASE_ATP_BIND_1"/>
    <property type="match status" value="1"/>
</dbReference>
<dbReference type="FunFam" id="3.40.50.300:FF:001793">
    <property type="entry name" value="TATA-binding protein-associated factor"/>
    <property type="match status" value="1"/>
</dbReference>
<feature type="domain" description="Helicase ATP-binding" evidence="5">
    <location>
        <begin position="1066"/>
        <end position="1145"/>
    </location>
</feature>
<keyword evidence="2" id="KW-0347">Helicase</keyword>
<keyword evidence="2" id="KW-0067">ATP-binding</keyword>
<dbReference type="SUPFAM" id="SSF52540">
    <property type="entry name" value="P-loop containing nucleoside triphosphate hydrolases"/>
    <property type="match status" value="2"/>
</dbReference>
<dbReference type="PROSITE" id="PS51194">
    <property type="entry name" value="HELICASE_CTER"/>
    <property type="match status" value="1"/>
</dbReference>
<comment type="caution">
    <text evidence="7">The sequence shown here is derived from an EMBL/GenBank/DDBJ whole genome shotgun (WGS) entry which is preliminary data.</text>
</comment>
<evidence type="ECO:0000313" key="8">
    <source>
        <dbReference type="Proteomes" id="UP001465755"/>
    </source>
</evidence>
<evidence type="ECO:0000256" key="3">
    <source>
        <dbReference type="ARBA" id="ARBA00023125"/>
    </source>
</evidence>
<organism evidence="7 8">
    <name type="scientific">Symbiochloris irregularis</name>
    <dbReference type="NCBI Taxonomy" id="706552"/>
    <lineage>
        <taxon>Eukaryota</taxon>
        <taxon>Viridiplantae</taxon>
        <taxon>Chlorophyta</taxon>
        <taxon>core chlorophytes</taxon>
        <taxon>Trebouxiophyceae</taxon>
        <taxon>Trebouxiales</taxon>
        <taxon>Trebouxiaceae</taxon>
        <taxon>Symbiochloris</taxon>
    </lineage>
</organism>
<evidence type="ECO:0000259" key="6">
    <source>
        <dbReference type="PROSITE" id="PS51194"/>
    </source>
</evidence>
<dbReference type="InterPro" id="IPR038718">
    <property type="entry name" value="SNF2-like_sf"/>
</dbReference>
<dbReference type="Pfam" id="PF00176">
    <property type="entry name" value="SNF2-rel_dom"/>
    <property type="match status" value="2"/>
</dbReference>
<evidence type="ECO:0000256" key="4">
    <source>
        <dbReference type="SAM" id="MobiDB-lite"/>
    </source>
</evidence>
<feature type="compositionally biased region" description="Low complexity" evidence="4">
    <location>
        <begin position="187"/>
        <end position="196"/>
    </location>
</feature>
<dbReference type="PANTHER" id="PTHR36498">
    <property type="entry name" value="TATA-BINDING PROTEIN-ASSOCIATED FACTOR 172"/>
    <property type="match status" value="1"/>
</dbReference>
<dbReference type="CDD" id="cd18793">
    <property type="entry name" value="SF2_C_SNF"/>
    <property type="match status" value="1"/>
</dbReference>
<dbReference type="Proteomes" id="UP001465755">
    <property type="component" value="Unassembled WGS sequence"/>
</dbReference>
<keyword evidence="1" id="KW-0378">Hydrolase</keyword>
<dbReference type="InterPro" id="IPR016024">
    <property type="entry name" value="ARM-type_fold"/>
</dbReference>
<evidence type="ECO:0000313" key="7">
    <source>
        <dbReference type="EMBL" id="KAK9809357.1"/>
    </source>
</evidence>
<dbReference type="SUPFAM" id="SSF48371">
    <property type="entry name" value="ARM repeat"/>
    <property type="match status" value="1"/>
</dbReference>
<evidence type="ECO:0000256" key="1">
    <source>
        <dbReference type="ARBA" id="ARBA00022801"/>
    </source>
</evidence>
<feature type="domain" description="Helicase C-terminal" evidence="6">
    <location>
        <begin position="1325"/>
        <end position="1475"/>
    </location>
</feature>
<keyword evidence="3" id="KW-0238">DNA-binding</keyword>
<dbReference type="InterPro" id="IPR027417">
    <property type="entry name" value="P-loop_NTPase"/>
</dbReference>
<dbReference type="SMART" id="SM00487">
    <property type="entry name" value="DEXDc"/>
    <property type="match status" value="1"/>
</dbReference>